<proteinExistence type="predicted"/>
<reference evidence="2 3" key="1">
    <citation type="submission" date="2019-12" db="EMBL/GenBank/DDBJ databases">
        <title>Whole genome shotgun sequence of Streptomyces hygroscopicus subsp. glebosus NBRC 13786.</title>
        <authorList>
            <person name="Ichikawa N."/>
            <person name="Kimura A."/>
            <person name="Kitahashi Y."/>
            <person name="Komaki H."/>
            <person name="Tamura T."/>
        </authorList>
    </citation>
    <scope>NUCLEOTIDE SEQUENCE [LARGE SCALE GENOMIC DNA]</scope>
    <source>
        <strain evidence="2 3">NBRC 13786</strain>
    </source>
</reference>
<sequence length="181" mass="19269">MTASRPHITVSHHDEYGVVAAVSHNHHAADHTLRLVGFQRLPDSHLYALSEPNRDPTRRGQQAVQSLRAAQYSVASDAAYDLRPYARITAGRGLLDRLENRPAPEVSSVEQAALASARAFDASSEIRGNGPADLTPSAQQARARAATAVSPARAGVYAPLQPAAEVAYGLTSPGQQPVHAR</sequence>
<gene>
    <name evidence="2" type="ORF">Sgleb_60000</name>
</gene>
<comment type="caution">
    <text evidence="2">The sequence shown here is derived from an EMBL/GenBank/DDBJ whole genome shotgun (WGS) entry which is preliminary data.</text>
</comment>
<name>A0A640T2C1_9ACTN</name>
<evidence type="ECO:0000313" key="3">
    <source>
        <dbReference type="Proteomes" id="UP000430079"/>
    </source>
</evidence>
<feature type="region of interest" description="Disordered" evidence="1">
    <location>
        <begin position="122"/>
        <end position="145"/>
    </location>
</feature>
<protein>
    <submittedName>
        <fullName evidence="2">Uncharacterized protein</fullName>
    </submittedName>
</protein>
<keyword evidence="3" id="KW-1185">Reference proteome</keyword>
<evidence type="ECO:0000256" key="1">
    <source>
        <dbReference type="SAM" id="MobiDB-lite"/>
    </source>
</evidence>
<organism evidence="2 3">
    <name type="scientific">Streptomyces glebosus</name>
    <dbReference type="NCBI Taxonomy" id="249580"/>
    <lineage>
        <taxon>Bacteria</taxon>
        <taxon>Bacillati</taxon>
        <taxon>Actinomycetota</taxon>
        <taxon>Actinomycetes</taxon>
        <taxon>Kitasatosporales</taxon>
        <taxon>Streptomycetaceae</taxon>
        <taxon>Streptomyces</taxon>
    </lineage>
</organism>
<dbReference type="RefSeq" id="WP_190141040.1">
    <property type="nucleotide sequence ID" value="NZ_BLIO01000001.1"/>
</dbReference>
<accession>A0A640T2C1</accession>
<evidence type="ECO:0000313" key="2">
    <source>
        <dbReference type="EMBL" id="GFE17953.1"/>
    </source>
</evidence>
<feature type="compositionally biased region" description="Low complexity" evidence="1">
    <location>
        <begin position="135"/>
        <end position="145"/>
    </location>
</feature>
<dbReference type="Proteomes" id="UP000430079">
    <property type="component" value="Unassembled WGS sequence"/>
</dbReference>
<dbReference type="EMBL" id="BLIO01000001">
    <property type="protein sequence ID" value="GFE17953.1"/>
    <property type="molecule type" value="Genomic_DNA"/>
</dbReference>
<dbReference type="AlphaFoldDB" id="A0A640T2C1"/>